<dbReference type="GO" id="GO:0005829">
    <property type="term" value="C:cytosol"/>
    <property type="evidence" value="ECO:0007669"/>
    <property type="project" value="TreeGrafter"/>
</dbReference>
<keyword evidence="15 17" id="KW-0961">Cell wall biogenesis/degradation</keyword>
<dbReference type="GO" id="GO:0051301">
    <property type="term" value="P:cell division"/>
    <property type="evidence" value="ECO:0007669"/>
    <property type="project" value="UniProtKB-KW"/>
</dbReference>
<dbReference type="Pfam" id="PF02873">
    <property type="entry name" value="MurB_C"/>
    <property type="match status" value="1"/>
</dbReference>
<dbReference type="InterPro" id="IPR016169">
    <property type="entry name" value="FAD-bd_PCMH_sub2"/>
</dbReference>
<dbReference type="RefSeq" id="WP_130649589.1">
    <property type="nucleotide sequence ID" value="NZ_BMHA01000003.1"/>
</dbReference>
<evidence type="ECO:0000256" key="16">
    <source>
        <dbReference type="ARBA" id="ARBA00048914"/>
    </source>
</evidence>
<evidence type="ECO:0000313" key="20">
    <source>
        <dbReference type="Proteomes" id="UP000650511"/>
    </source>
</evidence>
<dbReference type="SUPFAM" id="SSF56176">
    <property type="entry name" value="FAD-binding/transporter-associated domain-like"/>
    <property type="match status" value="1"/>
</dbReference>
<dbReference type="GO" id="GO:0008360">
    <property type="term" value="P:regulation of cell shape"/>
    <property type="evidence" value="ECO:0007669"/>
    <property type="project" value="UniProtKB-KW"/>
</dbReference>
<evidence type="ECO:0000256" key="15">
    <source>
        <dbReference type="ARBA" id="ARBA00023316"/>
    </source>
</evidence>
<evidence type="ECO:0000259" key="18">
    <source>
        <dbReference type="PROSITE" id="PS51387"/>
    </source>
</evidence>
<comment type="caution">
    <text evidence="19">The sequence shown here is derived from an EMBL/GenBank/DDBJ whole genome shotgun (WGS) entry which is preliminary data.</text>
</comment>
<feature type="active site" evidence="17">
    <location>
        <position position="309"/>
    </location>
</feature>
<dbReference type="SUPFAM" id="SSF56194">
    <property type="entry name" value="Uridine diphospho-N-Acetylenolpyruvylglucosamine reductase, MurB, C-terminal domain"/>
    <property type="match status" value="1"/>
</dbReference>
<dbReference type="Gene3D" id="3.30.43.10">
    <property type="entry name" value="Uridine Diphospho-n-acetylenolpyruvylglucosamine Reductase, domain 2"/>
    <property type="match status" value="1"/>
</dbReference>
<dbReference type="InterPro" id="IPR016167">
    <property type="entry name" value="FAD-bd_PCMH_sub1"/>
</dbReference>
<dbReference type="Gene3D" id="3.90.78.10">
    <property type="entry name" value="UDP-N-acetylenolpyruvoylglucosamine reductase, C-terminal domain"/>
    <property type="match status" value="1"/>
</dbReference>
<accession>A0A8J3ER72</accession>
<comment type="function">
    <text evidence="2 17">Cell wall formation.</text>
</comment>
<dbReference type="UniPathway" id="UPA00219"/>
<dbReference type="InterPro" id="IPR036635">
    <property type="entry name" value="MurB_C_sf"/>
</dbReference>
<reference evidence="19" key="2">
    <citation type="submission" date="2020-09" db="EMBL/GenBank/DDBJ databases">
        <authorList>
            <person name="Sun Q."/>
            <person name="Zhou Y."/>
        </authorList>
    </citation>
    <scope>NUCLEOTIDE SEQUENCE</scope>
    <source>
        <strain evidence="19">CGMCC 1.14988</strain>
    </source>
</reference>
<protein>
    <recommendedName>
        <fullName evidence="17">UDP-N-acetylenolpyruvoylglucosamine reductase</fullName>
        <ecNumber evidence="17">1.3.1.98</ecNumber>
    </recommendedName>
    <alternativeName>
        <fullName evidence="17">UDP-N-acetylmuramate dehydrogenase</fullName>
    </alternativeName>
</protein>
<dbReference type="EC" id="1.3.1.98" evidence="17"/>
<dbReference type="Proteomes" id="UP000650511">
    <property type="component" value="Unassembled WGS sequence"/>
</dbReference>
<evidence type="ECO:0000256" key="9">
    <source>
        <dbReference type="ARBA" id="ARBA00022827"/>
    </source>
</evidence>
<dbReference type="PROSITE" id="PS51387">
    <property type="entry name" value="FAD_PCMH"/>
    <property type="match status" value="1"/>
</dbReference>
<keyword evidence="12 17" id="KW-0573">Peptidoglycan synthesis</keyword>
<evidence type="ECO:0000313" key="19">
    <source>
        <dbReference type="EMBL" id="GGI04331.1"/>
    </source>
</evidence>
<dbReference type="GO" id="GO:0009252">
    <property type="term" value="P:peptidoglycan biosynthetic process"/>
    <property type="evidence" value="ECO:0007669"/>
    <property type="project" value="UniProtKB-UniRule"/>
</dbReference>
<dbReference type="NCBIfam" id="TIGR00179">
    <property type="entry name" value="murB"/>
    <property type="match status" value="1"/>
</dbReference>
<dbReference type="Pfam" id="PF01565">
    <property type="entry name" value="FAD_binding_4"/>
    <property type="match status" value="1"/>
</dbReference>
<dbReference type="InterPro" id="IPR006094">
    <property type="entry name" value="Oxid_FAD_bind_N"/>
</dbReference>
<reference evidence="19" key="1">
    <citation type="journal article" date="2014" name="Int. J. Syst. Evol. Microbiol.">
        <title>Complete genome sequence of Corynebacterium casei LMG S-19264T (=DSM 44701T), isolated from a smear-ripened cheese.</title>
        <authorList>
            <consortium name="US DOE Joint Genome Institute (JGI-PGF)"/>
            <person name="Walter F."/>
            <person name="Albersmeier A."/>
            <person name="Kalinowski J."/>
            <person name="Ruckert C."/>
        </authorList>
    </citation>
    <scope>NUCLEOTIDE SEQUENCE</scope>
    <source>
        <strain evidence="19">CGMCC 1.14988</strain>
    </source>
</reference>
<dbReference type="GO" id="GO:0071555">
    <property type="term" value="P:cell wall organization"/>
    <property type="evidence" value="ECO:0007669"/>
    <property type="project" value="UniProtKB-KW"/>
</dbReference>
<proteinExistence type="inferred from homology"/>
<comment type="catalytic activity">
    <reaction evidence="16 17">
        <text>UDP-N-acetyl-alpha-D-muramate + NADP(+) = UDP-N-acetyl-3-O-(1-carboxyvinyl)-alpha-D-glucosamine + NADPH + H(+)</text>
        <dbReference type="Rhea" id="RHEA:12248"/>
        <dbReference type="ChEBI" id="CHEBI:15378"/>
        <dbReference type="ChEBI" id="CHEBI:57783"/>
        <dbReference type="ChEBI" id="CHEBI:58349"/>
        <dbReference type="ChEBI" id="CHEBI:68483"/>
        <dbReference type="ChEBI" id="CHEBI:70757"/>
        <dbReference type="EC" id="1.3.1.98"/>
    </reaction>
</comment>
<feature type="active site" description="Proton donor" evidence="17">
    <location>
        <position position="239"/>
    </location>
</feature>
<comment type="similarity">
    <text evidence="5 17">Belongs to the MurB family.</text>
</comment>
<evidence type="ECO:0000256" key="13">
    <source>
        <dbReference type="ARBA" id="ARBA00023002"/>
    </source>
</evidence>
<dbReference type="InterPro" id="IPR011601">
    <property type="entry name" value="MurB_C"/>
</dbReference>
<dbReference type="GO" id="GO:0071949">
    <property type="term" value="F:FAD binding"/>
    <property type="evidence" value="ECO:0007669"/>
    <property type="project" value="InterPro"/>
</dbReference>
<keyword evidence="13 17" id="KW-0560">Oxidoreductase</keyword>
<keyword evidence="14 17" id="KW-0131">Cell cycle</keyword>
<dbReference type="PANTHER" id="PTHR21071:SF4">
    <property type="entry name" value="UDP-N-ACETYLENOLPYRUVOYLGLUCOSAMINE REDUCTASE"/>
    <property type="match status" value="1"/>
</dbReference>
<evidence type="ECO:0000256" key="10">
    <source>
        <dbReference type="ARBA" id="ARBA00022857"/>
    </source>
</evidence>
<dbReference type="InterPro" id="IPR016166">
    <property type="entry name" value="FAD-bd_PCMH"/>
</dbReference>
<evidence type="ECO:0000256" key="1">
    <source>
        <dbReference type="ARBA" id="ARBA00001974"/>
    </source>
</evidence>
<keyword evidence="8 17" id="KW-0285">Flavoprotein</keyword>
<keyword evidence="9 17" id="KW-0274">FAD</keyword>
<evidence type="ECO:0000256" key="7">
    <source>
        <dbReference type="ARBA" id="ARBA00022618"/>
    </source>
</evidence>
<keyword evidence="10 17" id="KW-0521">NADP</keyword>
<evidence type="ECO:0000256" key="2">
    <source>
        <dbReference type="ARBA" id="ARBA00003921"/>
    </source>
</evidence>
<evidence type="ECO:0000256" key="5">
    <source>
        <dbReference type="ARBA" id="ARBA00010485"/>
    </source>
</evidence>
<evidence type="ECO:0000256" key="11">
    <source>
        <dbReference type="ARBA" id="ARBA00022960"/>
    </source>
</evidence>
<dbReference type="PANTHER" id="PTHR21071">
    <property type="entry name" value="UDP-N-ACETYLENOLPYRUVOYLGLUCOSAMINE REDUCTASE"/>
    <property type="match status" value="1"/>
</dbReference>
<organism evidence="19 20">
    <name type="scientific">Egicoccus halophilus</name>
    <dbReference type="NCBI Taxonomy" id="1670830"/>
    <lineage>
        <taxon>Bacteria</taxon>
        <taxon>Bacillati</taxon>
        <taxon>Actinomycetota</taxon>
        <taxon>Nitriliruptoria</taxon>
        <taxon>Egicoccales</taxon>
        <taxon>Egicoccaceae</taxon>
        <taxon>Egicoccus</taxon>
    </lineage>
</organism>
<dbReference type="HAMAP" id="MF_00037">
    <property type="entry name" value="MurB"/>
    <property type="match status" value="1"/>
</dbReference>
<dbReference type="InterPro" id="IPR003170">
    <property type="entry name" value="MurB"/>
</dbReference>
<evidence type="ECO:0000256" key="17">
    <source>
        <dbReference type="HAMAP-Rule" id="MF_00037"/>
    </source>
</evidence>
<evidence type="ECO:0000256" key="3">
    <source>
        <dbReference type="ARBA" id="ARBA00004496"/>
    </source>
</evidence>
<comment type="pathway">
    <text evidence="4 17">Cell wall biogenesis; peptidoglycan biosynthesis.</text>
</comment>
<dbReference type="OrthoDB" id="9804753at2"/>
<evidence type="ECO:0000256" key="12">
    <source>
        <dbReference type="ARBA" id="ARBA00022984"/>
    </source>
</evidence>
<keyword evidence="11 17" id="KW-0133">Cell shape</keyword>
<comment type="cofactor">
    <cofactor evidence="1 17">
        <name>FAD</name>
        <dbReference type="ChEBI" id="CHEBI:57692"/>
    </cofactor>
</comment>
<feature type="domain" description="FAD-binding PCMH-type" evidence="18">
    <location>
        <begin position="44"/>
        <end position="210"/>
    </location>
</feature>
<dbReference type="Gene3D" id="3.30.465.10">
    <property type="match status" value="1"/>
</dbReference>
<evidence type="ECO:0000256" key="4">
    <source>
        <dbReference type="ARBA" id="ARBA00004752"/>
    </source>
</evidence>
<gene>
    <name evidence="19" type="primary">murB1</name>
    <name evidence="17" type="synonym">murB</name>
    <name evidence="19" type="ORF">GCM10011354_08560</name>
</gene>
<evidence type="ECO:0000256" key="6">
    <source>
        <dbReference type="ARBA" id="ARBA00022490"/>
    </source>
</evidence>
<evidence type="ECO:0000256" key="8">
    <source>
        <dbReference type="ARBA" id="ARBA00022630"/>
    </source>
</evidence>
<evidence type="ECO:0000256" key="14">
    <source>
        <dbReference type="ARBA" id="ARBA00023306"/>
    </source>
</evidence>
<dbReference type="NCBIfam" id="NF010480">
    <property type="entry name" value="PRK13905.1"/>
    <property type="match status" value="1"/>
</dbReference>
<sequence length="323" mass="33981">MAEQRTDLTRSTATTTDALVAELRDGVVGEVRAQASLAELTTLRVGGAARVLVVAERDQDLAAVGAACRRHGVPWTVVGRGSNLLVADAGWPGVAIQLGRGFRSLEVTDGRVRAGAAEPLPALAMRVADAGLGGFAWACAVPGTLGGAVRMNAGAHGGQMADHLVEVDVVRLHSGTRETWPVEALGLTYRHSSLPDDAVVVDATLQLRAGEPEAVKAEIREIRGWRREHQPLNEPNCGSVFTNPPDDSAGRLVEAVGGKDLVVGGARISDRHANFIVTSPGASAADVRTLIRQVRTRVQARFGVRLRPEVAMLGDFDDGGLDP</sequence>
<name>A0A8J3ER72_9ACTN</name>
<dbReference type="AlphaFoldDB" id="A0A8J3ER72"/>
<dbReference type="GO" id="GO:0008762">
    <property type="term" value="F:UDP-N-acetylmuramate dehydrogenase activity"/>
    <property type="evidence" value="ECO:0007669"/>
    <property type="project" value="UniProtKB-UniRule"/>
</dbReference>
<keyword evidence="6 17" id="KW-0963">Cytoplasm</keyword>
<keyword evidence="20" id="KW-1185">Reference proteome</keyword>
<feature type="active site" evidence="17">
    <location>
        <position position="190"/>
    </location>
</feature>
<dbReference type="InterPro" id="IPR036318">
    <property type="entry name" value="FAD-bd_PCMH-like_sf"/>
</dbReference>
<keyword evidence="7 17" id="KW-0132">Cell division</keyword>
<comment type="subcellular location">
    <subcellularLocation>
        <location evidence="3 17">Cytoplasm</location>
    </subcellularLocation>
</comment>
<dbReference type="EMBL" id="BMHA01000003">
    <property type="protein sequence ID" value="GGI04331.1"/>
    <property type="molecule type" value="Genomic_DNA"/>
</dbReference>